<comment type="caution">
    <text evidence="5">The sequence shown here is derived from an EMBL/GenBank/DDBJ whole genome shotgun (WGS) entry which is preliminary data.</text>
</comment>
<dbReference type="InterPro" id="IPR042188">
    <property type="entry name" value="MmgE/PrpD_sf_2"/>
</dbReference>
<sequence length="485" mass="50322">MAALTAGTLPMARQLADILARPVADADRRRAFRHLSYWTGAAARVAAAELGEPLWQAASLGLPVMSSTDMAHFLFEASLGSLDELDDTHRAALVHPGPVVIPVVRHLARVLGSSAADMADAIVRGYDAAIRAGLSVGPAHYVQWHTTATCGGFGAAAAAASMFGLDAAATAHALSLAATRASGLWQIRLEPSDGKPWHTSQASQLGLAAAAMARAGLRGPAHAFEGDKGFFKVMCPDAQPDRLVSDPQGAWRLHETSFKPWPACRHAHPAMAAALAARAAFGATGAASPASRGVSLDSGRAATPEATPPATPPAITSIIVQTYPDAIAFCDAPSPTDLQQARFSLQHAVAITLLRGSPGFDAFEAGARQDPDVARLRAKVTLAVSPAMTQAYPAHFGASLAFTMADGTTRSFDAPDAPGDPECPLSDGELDALIERLLRAGAWSDDAVRLHQDRYADLWTPAGASGVVDGLGDGATLAMPLRSHA</sequence>
<feature type="domain" description="MmgE/PrpD N-terminal" evidence="3">
    <location>
        <begin position="82"/>
        <end position="241"/>
    </location>
</feature>
<dbReference type="GO" id="GO:0016829">
    <property type="term" value="F:lyase activity"/>
    <property type="evidence" value="ECO:0007669"/>
    <property type="project" value="InterPro"/>
</dbReference>
<dbReference type="AlphaFoldDB" id="A0A7Y9IYB1"/>
<dbReference type="SUPFAM" id="SSF103378">
    <property type="entry name" value="2-methylcitrate dehydratase PrpD"/>
    <property type="match status" value="1"/>
</dbReference>
<dbReference type="InterPro" id="IPR045337">
    <property type="entry name" value="MmgE_PrpD_C"/>
</dbReference>
<keyword evidence="6" id="KW-1185">Reference proteome</keyword>
<dbReference type="Gene3D" id="1.10.4100.10">
    <property type="entry name" value="2-methylcitrate dehydratase PrpD"/>
    <property type="match status" value="1"/>
</dbReference>
<evidence type="ECO:0000256" key="1">
    <source>
        <dbReference type="ARBA" id="ARBA00006174"/>
    </source>
</evidence>
<gene>
    <name evidence="5" type="ORF">FHW18_004654</name>
</gene>
<dbReference type="InterPro" id="IPR036148">
    <property type="entry name" value="MmgE/PrpD_sf"/>
</dbReference>
<evidence type="ECO:0000259" key="4">
    <source>
        <dbReference type="Pfam" id="PF19305"/>
    </source>
</evidence>
<organism evidence="5 6">
    <name type="scientific">Pigmentiphaga litoralis</name>
    <dbReference type="NCBI Taxonomy" id="516702"/>
    <lineage>
        <taxon>Bacteria</taxon>
        <taxon>Pseudomonadati</taxon>
        <taxon>Pseudomonadota</taxon>
        <taxon>Betaproteobacteria</taxon>
        <taxon>Burkholderiales</taxon>
        <taxon>Alcaligenaceae</taxon>
        <taxon>Pigmentiphaga</taxon>
    </lineage>
</organism>
<comment type="similarity">
    <text evidence="1">Belongs to the PrpD family.</text>
</comment>
<dbReference type="PANTHER" id="PTHR16943:SF8">
    <property type="entry name" value="2-METHYLCITRATE DEHYDRATASE"/>
    <property type="match status" value="1"/>
</dbReference>
<feature type="region of interest" description="Disordered" evidence="2">
    <location>
        <begin position="287"/>
        <end position="312"/>
    </location>
</feature>
<dbReference type="InterPro" id="IPR045336">
    <property type="entry name" value="MmgE_PrpD_N"/>
</dbReference>
<dbReference type="Proteomes" id="UP000542125">
    <property type="component" value="Unassembled WGS sequence"/>
</dbReference>
<name>A0A7Y9IYB1_9BURK</name>
<dbReference type="RefSeq" id="WP_179589309.1">
    <property type="nucleotide sequence ID" value="NZ_JACBYR010000002.1"/>
</dbReference>
<accession>A0A7Y9IYB1</accession>
<evidence type="ECO:0000259" key="3">
    <source>
        <dbReference type="Pfam" id="PF03972"/>
    </source>
</evidence>
<evidence type="ECO:0000256" key="2">
    <source>
        <dbReference type="SAM" id="MobiDB-lite"/>
    </source>
</evidence>
<protein>
    <submittedName>
        <fullName evidence="5">2-methylcitrate dehydratase PrpD</fullName>
    </submittedName>
</protein>
<dbReference type="InterPro" id="IPR005656">
    <property type="entry name" value="MmgE_PrpD"/>
</dbReference>
<dbReference type="PANTHER" id="PTHR16943">
    <property type="entry name" value="2-METHYLCITRATE DEHYDRATASE-RELATED"/>
    <property type="match status" value="1"/>
</dbReference>
<dbReference type="EMBL" id="JACBYR010000002">
    <property type="protein sequence ID" value="NYE85347.1"/>
    <property type="molecule type" value="Genomic_DNA"/>
</dbReference>
<dbReference type="Gene3D" id="3.30.1330.120">
    <property type="entry name" value="2-methylcitrate dehydratase PrpD"/>
    <property type="match status" value="1"/>
</dbReference>
<dbReference type="Pfam" id="PF03972">
    <property type="entry name" value="MmgE_PrpD_N"/>
    <property type="match status" value="1"/>
</dbReference>
<proteinExistence type="inferred from homology"/>
<feature type="domain" description="MmgE/PrpD C-terminal" evidence="4">
    <location>
        <begin position="261"/>
        <end position="437"/>
    </location>
</feature>
<reference evidence="5 6" key="1">
    <citation type="submission" date="2020-07" db="EMBL/GenBank/DDBJ databases">
        <title>Genomic Encyclopedia of Type Strains, Phase IV (KMG-V): Genome sequencing to study the core and pangenomes of soil and plant-associated prokaryotes.</title>
        <authorList>
            <person name="Whitman W."/>
        </authorList>
    </citation>
    <scope>NUCLEOTIDE SEQUENCE [LARGE SCALE GENOMIC DNA]</scope>
    <source>
        <strain evidence="5 6">SAS40</strain>
    </source>
</reference>
<dbReference type="Pfam" id="PF19305">
    <property type="entry name" value="MmgE_PrpD_C"/>
    <property type="match status" value="1"/>
</dbReference>
<dbReference type="InterPro" id="IPR042183">
    <property type="entry name" value="MmgE/PrpD_sf_1"/>
</dbReference>
<evidence type="ECO:0000313" key="6">
    <source>
        <dbReference type="Proteomes" id="UP000542125"/>
    </source>
</evidence>
<evidence type="ECO:0000313" key="5">
    <source>
        <dbReference type="EMBL" id="NYE85347.1"/>
    </source>
</evidence>